<evidence type="ECO:0000313" key="6">
    <source>
        <dbReference type="Proteomes" id="UP001152759"/>
    </source>
</evidence>
<dbReference type="CDD" id="cd21115">
    <property type="entry name" value="legumain_C"/>
    <property type="match status" value="1"/>
</dbReference>
<dbReference type="PIRSF" id="PIRSF019663">
    <property type="entry name" value="Legumain"/>
    <property type="match status" value="1"/>
</dbReference>
<dbReference type="Proteomes" id="UP001152759">
    <property type="component" value="Chromosome 6"/>
</dbReference>
<comment type="similarity">
    <text evidence="1">Belongs to the peptidase C13 family.</text>
</comment>
<dbReference type="GO" id="GO:0004197">
    <property type="term" value="F:cysteine-type endopeptidase activity"/>
    <property type="evidence" value="ECO:0007669"/>
    <property type="project" value="TreeGrafter"/>
</dbReference>
<keyword evidence="2" id="KW-0175">Coiled coil</keyword>
<feature type="signal peptide" evidence="4">
    <location>
        <begin position="1"/>
        <end position="20"/>
    </location>
</feature>
<dbReference type="GO" id="GO:0051603">
    <property type="term" value="P:proteolysis involved in protein catabolic process"/>
    <property type="evidence" value="ECO:0007669"/>
    <property type="project" value="TreeGrafter"/>
</dbReference>
<dbReference type="AlphaFoldDB" id="A0A9P0G0Y5"/>
<feature type="chain" id="PRO_5040125986" evidence="4">
    <location>
        <begin position="21"/>
        <end position="460"/>
    </location>
</feature>
<evidence type="ECO:0000256" key="4">
    <source>
        <dbReference type="SAM" id="SignalP"/>
    </source>
</evidence>
<dbReference type="EMBL" id="OU963867">
    <property type="protein sequence ID" value="CAH0773341.1"/>
    <property type="molecule type" value="Genomic_DNA"/>
</dbReference>
<reference evidence="5" key="1">
    <citation type="submission" date="2021-12" db="EMBL/GenBank/DDBJ databases">
        <authorList>
            <person name="King R."/>
        </authorList>
    </citation>
    <scope>NUCLEOTIDE SEQUENCE</scope>
</reference>
<proteinExistence type="inferred from homology"/>
<feature type="coiled-coil region" evidence="2">
    <location>
        <begin position="348"/>
        <end position="375"/>
    </location>
</feature>
<evidence type="ECO:0000313" key="5">
    <source>
        <dbReference type="EMBL" id="CAH0773341.1"/>
    </source>
</evidence>
<organism evidence="5 6">
    <name type="scientific">Bemisia tabaci</name>
    <name type="common">Sweetpotato whitefly</name>
    <name type="synonym">Aleurodes tabaci</name>
    <dbReference type="NCBI Taxonomy" id="7038"/>
    <lineage>
        <taxon>Eukaryota</taxon>
        <taxon>Metazoa</taxon>
        <taxon>Ecdysozoa</taxon>
        <taxon>Arthropoda</taxon>
        <taxon>Hexapoda</taxon>
        <taxon>Insecta</taxon>
        <taxon>Pterygota</taxon>
        <taxon>Neoptera</taxon>
        <taxon>Paraneoptera</taxon>
        <taxon>Hemiptera</taxon>
        <taxon>Sternorrhyncha</taxon>
        <taxon>Aleyrodoidea</taxon>
        <taxon>Aleyrodidae</taxon>
        <taxon>Aleyrodinae</taxon>
        <taxon>Bemisia</taxon>
    </lineage>
</organism>
<gene>
    <name evidence="5" type="ORF">BEMITA_LOCUS9843</name>
</gene>
<dbReference type="Gene3D" id="1.10.132.130">
    <property type="match status" value="1"/>
</dbReference>
<dbReference type="InterPro" id="IPR048501">
    <property type="entry name" value="Legum_prodom"/>
</dbReference>
<sequence>MELRLNIILNILLICHFVASSEDSGLAEENVTSGGKTWALLVAGTNGWSYYRHQANICHAYKTLMNKFNMPKDRIITMFYDDVANDGRNPRPGELINEPNGTDVYKGVVKDYTGEKVSLDNFYKILKGDKSSKGKVIEPNAQNRIFIFFTGTGGKGGFSRLIGETIWADSFSKTLLDLKKNKKMKEALVYWESSHSGAMFDTYLPYSSGVLALTSAAADEDSFGWYCNVDDMPVCLAGHFSSCWLDNADQKSAPKQSIFEHQNGVRQCVTSSHPNLYGSFKLGLKKLPYFFGGNKMAEDSRSDFAAPDELSEQDSLRVASEENTQEEKTKGLAEIDIPVAMLEGQISNAKSVEEKTRLEEELSLLKKNRNLMDQTMDKILDLSMGGLKVDLQDSSFTEHRRCFKKLAIQFQKLCFDNSNYYVDHILPKLFTVCKASAEERAIESMSTVCTEQHRSLKNAV</sequence>
<accession>A0A9P0G0Y5</accession>
<dbReference type="Pfam" id="PF01650">
    <property type="entry name" value="Peptidase_C13"/>
    <property type="match status" value="1"/>
</dbReference>
<dbReference type="Gene3D" id="3.40.50.1460">
    <property type="match status" value="1"/>
</dbReference>
<evidence type="ECO:0000256" key="2">
    <source>
        <dbReference type="SAM" id="Coils"/>
    </source>
</evidence>
<dbReference type="PANTHER" id="PTHR12000:SF42">
    <property type="entry name" value="LEGUMAIN"/>
    <property type="match status" value="1"/>
</dbReference>
<feature type="region of interest" description="Disordered" evidence="3">
    <location>
        <begin position="303"/>
        <end position="329"/>
    </location>
</feature>
<dbReference type="PANTHER" id="PTHR12000">
    <property type="entry name" value="HEMOGLOBINASE FAMILY MEMBER"/>
    <property type="match status" value="1"/>
</dbReference>
<name>A0A9P0G0Y5_BEMTA</name>
<dbReference type="GO" id="GO:0005773">
    <property type="term" value="C:vacuole"/>
    <property type="evidence" value="ECO:0007669"/>
    <property type="project" value="GOC"/>
</dbReference>
<dbReference type="GO" id="GO:0006624">
    <property type="term" value="P:vacuolar protein processing"/>
    <property type="evidence" value="ECO:0007669"/>
    <property type="project" value="TreeGrafter"/>
</dbReference>
<protein>
    <submittedName>
        <fullName evidence="5">Uncharacterized protein</fullName>
    </submittedName>
</protein>
<dbReference type="InterPro" id="IPR001096">
    <property type="entry name" value="Peptidase_C13"/>
</dbReference>
<keyword evidence="4" id="KW-0732">Signal</keyword>
<dbReference type="PRINTS" id="PR00776">
    <property type="entry name" value="HEMOGLOBNASE"/>
</dbReference>
<evidence type="ECO:0000256" key="1">
    <source>
        <dbReference type="ARBA" id="ARBA00009941"/>
    </source>
</evidence>
<dbReference type="InterPro" id="IPR046427">
    <property type="entry name" value="Legumain_prodom_sf"/>
</dbReference>
<evidence type="ECO:0000256" key="3">
    <source>
        <dbReference type="SAM" id="MobiDB-lite"/>
    </source>
</evidence>
<keyword evidence="6" id="KW-1185">Reference proteome</keyword>